<name>A0A833R0A0_9POAL</name>
<dbReference type="GO" id="GO:0005829">
    <property type="term" value="C:cytosol"/>
    <property type="evidence" value="ECO:0007669"/>
    <property type="project" value="GOC"/>
</dbReference>
<dbReference type="Proteomes" id="UP000623129">
    <property type="component" value="Unassembled WGS sequence"/>
</dbReference>
<dbReference type="GO" id="GO:0019905">
    <property type="term" value="F:syntaxin binding"/>
    <property type="evidence" value="ECO:0007669"/>
    <property type="project" value="TreeGrafter"/>
</dbReference>
<dbReference type="InterPro" id="IPR007258">
    <property type="entry name" value="Vps52"/>
</dbReference>
<dbReference type="PANTHER" id="PTHR14190">
    <property type="entry name" value="SUPPRESSOR OF ACTIN MUTATIONS 2/VACUOLAR PROTEIN SORTING 52"/>
    <property type="match status" value="1"/>
</dbReference>
<comment type="caution">
    <text evidence="1">The sequence shown here is derived from an EMBL/GenBank/DDBJ whole genome shotgun (WGS) entry which is preliminary data.</text>
</comment>
<dbReference type="PANTHER" id="PTHR14190:SF11">
    <property type="entry name" value="OS10G0488300 PROTEIN"/>
    <property type="match status" value="1"/>
</dbReference>
<dbReference type="GO" id="GO:0006896">
    <property type="term" value="P:Golgi to vacuole transport"/>
    <property type="evidence" value="ECO:0007669"/>
    <property type="project" value="TreeGrafter"/>
</dbReference>
<organism evidence="1 2">
    <name type="scientific">Carex littledalei</name>
    <dbReference type="NCBI Taxonomy" id="544730"/>
    <lineage>
        <taxon>Eukaryota</taxon>
        <taxon>Viridiplantae</taxon>
        <taxon>Streptophyta</taxon>
        <taxon>Embryophyta</taxon>
        <taxon>Tracheophyta</taxon>
        <taxon>Spermatophyta</taxon>
        <taxon>Magnoliopsida</taxon>
        <taxon>Liliopsida</taxon>
        <taxon>Poales</taxon>
        <taxon>Cyperaceae</taxon>
        <taxon>Cyperoideae</taxon>
        <taxon>Cariceae</taxon>
        <taxon>Carex</taxon>
        <taxon>Carex subgen. Euthyceras</taxon>
    </lineage>
</organism>
<sequence length="109" mass="12315">MHAMVQILIQATMFPLPRDDLSLDGLDEELNGGDNEYEVAYILATGIKQKEYIRGVENNLRQNEQNFIKDYIGENDNFLLLHAKVEDCDLVFTEIASILSSFEGSFAAI</sequence>
<dbReference type="GO" id="GO:0042147">
    <property type="term" value="P:retrograde transport, endosome to Golgi"/>
    <property type="evidence" value="ECO:0007669"/>
    <property type="project" value="TreeGrafter"/>
</dbReference>
<dbReference type="EMBL" id="SWLB01000016">
    <property type="protein sequence ID" value="KAF3327953.1"/>
    <property type="molecule type" value="Genomic_DNA"/>
</dbReference>
<evidence type="ECO:0000313" key="2">
    <source>
        <dbReference type="Proteomes" id="UP000623129"/>
    </source>
</evidence>
<keyword evidence="2" id="KW-1185">Reference proteome</keyword>
<protein>
    <submittedName>
        <fullName evidence="1">Vacuolar protein sorting-associated protein 52 A</fullName>
    </submittedName>
</protein>
<dbReference type="OrthoDB" id="19482at2759"/>
<gene>
    <name evidence="1" type="ORF">FCM35_KLT06559</name>
</gene>
<dbReference type="AlphaFoldDB" id="A0A833R0A0"/>
<dbReference type="GO" id="GO:0000938">
    <property type="term" value="C:GARP complex"/>
    <property type="evidence" value="ECO:0007669"/>
    <property type="project" value="TreeGrafter"/>
</dbReference>
<evidence type="ECO:0000313" key="1">
    <source>
        <dbReference type="EMBL" id="KAF3327953.1"/>
    </source>
</evidence>
<accession>A0A833R0A0</accession>
<proteinExistence type="predicted"/>
<dbReference type="GO" id="GO:0032456">
    <property type="term" value="P:endocytic recycling"/>
    <property type="evidence" value="ECO:0007669"/>
    <property type="project" value="TreeGrafter"/>
</dbReference>
<reference evidence="1" key="1">
    <citation type="submission" date="2020-01" db="EMBL/GenBank/DDBJ databases">
        <title>Genome sequence of Kobresia littledalei, the first chromosome-level genome in the family Cyperaceae.</title>
        <authorList>
            <person name="Qu G."/>
        </authorList>
    </citation>
    <scope>NUCLEOTIDE SEQUENCE</scope>
    <source>
        <strain evidence="1">C.B.Clarke</strain>
        <tissue evidence="1">Leaf</tissue>
    </source>
</reference>